<dbReference type="RefSeq" id="WP_340343172.1">
    <property type="nucleotide sequence ID" value="NZ_JBBKZT010000006.1"/>
</dbReference>
<evidence type="ECO:0000256" key="10">
    <source>
        <dbReference type="ARBA" id="ARBA00022989"/>
    </source>
</evidence>
<evidence type="ECO:0000256" key="11">
    <source>
        <dbReference type="ARBA" id="ARBA00023136"/>
    </source>
</evidence>
<feature type="transmembrane region" description="Helical" evidence="12">
    <location>
        <begin position="492"/>
        <end position="513"/>
    </location>
</feature>
<evidence type="ECO:0000256" key="12">
    <source>
        <dbReference type="SAM" id="Phobius"/>
    </source>
</evidence>
<keyword evidence="5" id="KW-1003">Cell membrane</keyword>
<evidence type="ECO:0000256" key="2">
    <source>
        <dbReference type="ARBA" id="ARBA00005001"/>
    </source>
</evidence>
<feature type="transmembrane region" description="Helical" evidence="12">
    <location>
        <begin position="519"/>
        <end position="540"/>
    </location>
</feature>
<proteinExistence type="inferred from homology"/>
<evidence type="ECO:0000256" key="3">
    <source>
        <dbReference type="ARBA" id="ARBA00009337"/>
    </source>
</evidence>
<feature type="transmembrane region" description="Helical" evidence="12">
    <location>
        <begin position="449"/>
        <end position="472"/>
    </location>
</feature>
<evidence type="ECO:0000256" key="1">
    <source>
        <dbReference type="ARBA" id="ARBA00004429"/>
    </source>
</evidence>
<keyword evidence="6" id="KW-0997">Cell inner membrane</keyword>
<feature type="domain" description="Glycosyltransferase 2-like" evidence="13">
    <location>
        <begin position="200"/>
        <end position="390"/>
    </location>
</feature>
<evidence type="ECO:0000256" key="7">
    <source>
        <dbReference type="ARBA" id="ARBA00022676"/>
    </source>
</evidence>
<dbReference type="InterPro" id="IPR050321">
    <property type="entry name" value="Glycosyltr_2/OpgH_subfam"/>
</dbReference>
<dbReference type="Pfam" id="PF13632">
    <property type="entry name" value="Glyco_trans_2_3"/>
    <property type="match status" value="1"/>
</dbReference>
<comment type="caution">
    <text evidence="14">The sequence shown here is derived from an EMBL/GenBank/DDBJ whole genome shotgun (WGS) entry which is preliminary data.</text>
</comment>
<sequence>MKPDVVVNAGLRWRRAGFALAVAATVLGLVWLMAATLFVGRIDALGLGMLLAFAVTLPWTVVGFWNAAIGLALMGASRHAAGLVAPHIHAAEPLQRIESSTALLACIRNEDTGRLSRNLAWMLHGLVDSGQAAAFHLYVLSDSDEPGIVAAEARMVASLQARFGTAIALSYRLREQHHGFKAGNIRDFCERWGTLHDYAIVLDADSLMTPQAMLRLVRIMQARPAIGILQTLVTGLPSASAFTRMFQFGMRLGMRSYTLGAASWQGDCGPYWGHNAILRLQPFIAHCELPELPGPPPLGGPVLSHDQLEAVLMRRAGYEVRVLPDEEGSWEENPPNLLEFIRRDLRWCQGNMQYLQLLTLPGLLPVSRCQLLLAIAMYLGAPAWLAFMMLGMWREQPFRPDFAVVLFVAVMGMNLAPKLATLVDVMLRGPLRRAYGGAPRIACGAVLEFGFWLLTAPVVAVAVTLFLLGLPFGRRVGWAAQQRDVQRIDWRVALRGLWPQTLLGLVLAGLVFLRTPGAIWVWSPVLAGLIGSIPFAWLSAHEVVGRWLVRWGLCRIPEEAPKATGLASHALPVHAPVVAPVVPAVD</sequence>
<dbReference type="NCBIfam" id="NF003958">
    <property type="entry name" value="PRK05454.2-1"/>
    <property type="match status" value="1"/>
</dbReference>
<gene>
    <name evidence="14" type="primary">mdoH</name>
    <name evidence="14" type="ORF">WKW82_15415</name>
</gene>
<evidence type="ECO:0000256" key="8">
    <source>
        <dbReference type="ARBA" id="ARBA00022679"/>
    </source>
</evidence>
<evidence type="ECO:0000256" key="5">
    <source>
        <dbReference type="ARBA" id="ARBA00022475"/>
    </source>
</evidence>
<dbReference type="GO" id="GO:0016757">
    <property type="term" value="F:glycosyltransferase activity"/>
    <property type="evidence" value="ECO:0007669"/>
    <property type="project" value="UniProtKB-KW"/>
</dbReference>
<protein>
    <recommendedName>
        <fullName evidence="4">Glucans biosynthesis glucosyltransferase H</fullName>
    </recommendedName>
</protein>
<dbReference type="EMBL" id="JBBKZT010000006">
    <property type="protein sequence ID" value="MEJ8848047.1"/>
    <property type="molecule type" value="Genomic_DNA"/>
</dbReference>
<evidence type="ECO:0000256" key="6">
    <source>
        <dbReference type="ARBA" id="ARBA00022519"/>
    </source>
</evidence>
<reference evidence="14 15" key="1">
    <citation type="submission" date="2024-03" db="EMBL/GenBank/DDBJ databases">
        <title>Novel species of the genus Variovorax.</title>
        <authorList>
            <person name="Liu Q."/>
            <person name="Xin Y.-H."/>
        </authorList>
    </citation>
    <scope>NUCLEOTIDE SEQUENCE [LARGE SCALE GENOMIC DNA]</scope>
    <source>
        <strain evidence="14 15">KACC 18900</strain>
    </source>
</reference>
<keyword evidence="11 12" id="KW-0472">Membrane</keyword>
<organism evidence="14 15">
    <name type="scientific">Variovorax rhizosphaerae</name>
    <dbReference type="NCBI Taxonomy" id="1836200"/>
    <lineage>
        <taxon>Bacteria</taxon>
        <taxon>Pseudomonadati</taxon>
        <taxon>Pseudomonadota</taxon>
        <taxon>Betaproteobacteria</taxon>
        <taxon>Burkholderiales</taxon>
        <taxon>Comamonadaceae</taxon>
        <taxon>Variovorax</taxon>
    </lineage>
</organism>
<comment type="pathway">
    <text evidence="2">Glycan metabolism; osmoregulated periplasmic glucan (OPG) biosynthesis.</text>
</comment>
<evidence type="ECO:0000313" key="14">
    <source>
        <dbReference type="EMBL" id="MEJ8848047.1"/>
    </source>
</evidence>
<keyword evidence="15" id="KW-1185">Reference proteome</keyword>
<feature type="transmembrane region" description="Helical" evidence="12">
    <location>
        <begin position="50"/>
        <end position="74"/>
    </location>
</feature>
<dbReference type="PANTHER" id="PTHR43867">
    <property type="entry name" value="CELLULOSE SYNTHASE CATALYTIC SUBUNIT A [UDP-FORMING]"/>
    <property type="match status" value="1"/>
</dbReference>
<feature type="transmembrane region" description="Helical" evidence="12">
    <location>
        <begin position="371"/>
        <end position="390"/>
    </location>
</feature>
<dbReference type="Gene3D" id="3.90.550.10">
    <property type="entry name" value="Spore Coat Polysaccharide Biosynthesis Protein SpsA, Chain A"/>
    <property type="match status" value="1"/>
</dbReference>
<comment type="similarity">
    <text evidence="3">Belongs to the glycosyltransferase 2 family. OpgH subfamily.</text>
</comment>
<feature type="transmembrane region" description="Helical" evidence="12">
    <location>
        <begin position="402"/>
        <end position="423"/>
    </location>
</feature>
<dbReference type="Proteomes" id="UP001385892">
    <property type="component" value="Unassembled WGS sequence"/>
</dbReference>
<dbReference type="PANTHER" id="PTHR43867:SF5">
    <property type="entry name" value="GLUCANS BIOSYNTHESIS GLUCOSYLTRANSFERASE H"/>
    <property type="match status" value="1"/>
</dbReference>
<dbReference type="NCBIfam" id="NF003962">
    <property type="entry name" value="PRK05454.2-5"/>
    <property type="match status" value="1"/>
</dbReference>
<comment type="subcellular location">
    <subcellularLocation>
        <location evidence="1">Cell inner membrane</location>
        <topology evidence="1">Multi-pass membrane protein</topology>
    </subcellularLocation>
</comment>
<keyword evidence="9 12" id="KW-0812">Transmembrane</keyword>
<dbReference type="InterPro" id="IPR001173">
    <property type="entry name" value="Glyco_trans_2-like"/>
</dbReference>
<accession>A0ABU8WNA6</accession>
<dbReference type="SUPFAM" id="SSF53448">
    <property type="entry name" value="Nucleotide-diphospho-sugar transferases"/>
    <property type="match status" value="1"/>
</dbReference>
<evidence type="ECO:0000259" key="13">
    <source>
        <dbReference type="Pfam" id="PF13632"/>
    </source>
</evidence>
<evidence type="ECO:0000313" key="15">
    <source>
        <dbReference type="Proteomes" id="UP001385892"/>
    </source>
</evidence>
<keyword evidence="7 14" id="KW-0328">Glycosyltransferase</keyword>
<evidence type="ECO:0000256" key="9">
    <source>
        <dbReference type="ARBA" id="ARBA00022692"/>
    </source>
</evidence>
<keyword evidence="10 12" id="KW-1133">Transmembrane helix</keyword>
<feature type="transmembrane region" description="Helical" evidence="12">
    <location>
        <begin position="16"/>
        <end position="38"/>
    </location>
</feature>
<keyword evidence="8 14" id="KW-0808">Transferase</keyword>
<dbReference type="InterPro" id="IPR029044">
    <property type="entry name" value="Nucleotide-diphossugar_trans"/>
</dbReference>
<evidence type="ECO:0000256" key="4">
    <source>
        <dbReference type="ARBA" id="ARBA00020585"/>
    </source>
</evidence>
<name>A0ABU8WNA6_9BURK</name>